<protein>
    <recommendedName>
        <fullName evidence="4">Leucine rich repeat containing 75A</fullName>
    </recommendedName>
</protein>
<keyword evidence="3" id="KW-1185">Reference proteome</keyword>
<dbReference type="PANTHER" id="PTHR39654:SF3">
    <property type="entry name" value="LEUCINE RICH REPEAT CONTAINING 75A"/>
    <property type="match status" value="1"/>
</dbReference>
<name>A0A4W4E790_ELEEL</name>
<dbReference type="PANTHER" id="PTHR39654">
    <property type="entry name" value="LEUCINE-RICH REPEAT-CONTAINING PROTEIN 75A-LIKE ISOFORM X1"/>
    <property type="match status" value="1"/>
</dbReference>
<dbReference type="Gene3D" id="3.80.10.10">
    <property type="entry name" value="Ribonuclease Inhibitor"/>
    <property type="match status" value="1"/>
</dbReference>
<feature type="compositionally biased region" description="Polar residues" evidence="1">
    <location>
        <begin position="346"/>
        <end position="355"/>
    </location>
</feature>
<reference evidence="3" key="1">
    <citation type="journal article" date="2014" name="Science">
        <title>Nonhuman genetics. Genomic basis for the convergent evolution of electric organs.</title>
        <authorList>
            <person name="Gallant J.R."/>
            <person name="Traeger L.L."/>
            <person name="Volkening J.D."/>
            <person name="Moffett H."/>
            <person name="Chen P.H."/>
            <person name="Novina C.D."/>
            <person name="Phillips G.N.Jr."/>
            <person name="Anand R."/>
            <person name="Wells G.B."/>
            <person name="Pinch M."/>
            <person name="Guth R."/>
            <person name="Unguez G.A."/>
            <person name="Albert J.S."/>
            <person name="Zakon H.H."/>
            <person name="Samanta M.P."/>
            <person name="Sussman M.R."/>
        </authorList>
    </citation>
    <scope>NUCLEOTIDE SEQUENCE [LARGE SCALE GENOMIC DNA]</scope>
</reference>
<reference evidence="2" key="3">
    <citation type="submission" date="2020-05" db="EMBL/GenBank/DDBJ databases">
        <title>Electrophorus electricus (electric eel) genome, fEleEle1, primary haplotype.</title>
        <authorList>
            <person name="Myers G."/>
            <person name="Meyer A."/>
            <person name="Fedrigo O."/>
            <person name="Formenti G."/>
            <person name="Rhie A."/>
            <person name="Tracey A."/>
            <person name="Sims Y."/>
            <person name="Jarvis E.D."/>
        </authorList>
    </citation>
    <scope>NUCLEOTIDE SEQUENCE [LARGE SCALE GENOMIC DNA]</scope>
</reference>
<feature type="region of interest" description="Disordered" evidence="1">
    <location>
        <begin position="295"/>
        <end position="355"/>
    </location>
</feature>
<reference evidence="2" key="4">
    <citation type="submission" date="2025-08" db="UniProtKB">
        <authorList>
            <consortium name="Ensembl"/>
        </authorList>
    </citation>
    <scope>IDENTIFICATION</scope>
</reference>
<proteinExistence type="predicted"/>
<reference evidence="3" key="2">
    <citation type="journal article" date="2017" name="Sci. Adv.">
        <title>A tail of two voltages: Proteomic comparison of the three electric organs of the electric eel.</title>
        <authorList>
            <person name="Traeger L.L."/>
            <person name="Sabat G."/>
            <person name="Barrett-Wilt G.A."/>
            <person name="Wells G.B."/>
            <person name="Sussman M.R."/>
        </authorList>
    </citation>
    <scope>NUCLEOTIDE SEQUENCE [LARGE SCALE GENOMIC DNA]</scope>
</reference>
<evidence type="ECO:0000313" key="2">
    <source>
        <dbReference type="Ensembl" id="ENSEEEP00000007684.2"/>
    </source>
</evidence>
<feature type="compositionally biased region" description="Gly residues" evidence="1">
    <location>
        <begin position="320"/>
        <end position="332"/>
    </location>
</feature>
<gene>
    <name evidence="2" type="primary">LRRC75A</name>
</gene>
<evidence type="ECO:0008006" key="4">
    <source>
        <dbReference type="Google" id="ProtNLM"/>
    </source>
</evidence>
<feature type="region of interest" description="Disordered" evidence="1">
    <location>
        <begin position="1"/>
        <end position="23"/>
    </location>
</feature>
<feature type="compositionally biased region" description="Polar residues" evidence="1">
    <location>
        <begin position="12"/>
        <end position="23"/>
    </location>
</feature>
<evidence type="ECO:0000256" key="1">
    <source>
        <dbReference type="SAM" id="MobiDB-lite"/>
    </source>
</evidence>
<dbReference type="AlphaFoldDB" id="A0A4W4E790"/>
<sequence>MSCGPRMGARQSKGQEAGSSPLQGVWTRAQSSLLFRLSSCEREESPAAEAPPPYRRRVCMIQEMLHMIKEGRHEEASEQLRSLRQDLGMDSTSLDDVLHRYGSFRNTVDPITHDLIINLARCMHCPKMEADSLSAMEKVCRQLTYHLSPHPRWRRQGLLKGKPPASLKAFLAAPPAGGGVDLSGFALSLCDAKRLASHLHRHASHVHSVELAFTGLTDDALLLLLPTLAGLPALQSLALNGNRLTRAVLRHLTDALRDPGGFPALAWVDLGNNVDIFSLPQAFVVSLRKRCPKQGSLPTIQEQGEATAGEPDERHPGWGSSLGGWAGCGACGSTGLDEDGEDERSTWTSGSDERG</sequence>
<dbReference type="Proteomes" id="UP000314983">
    <property type="component" value="Chromosome 6"/>
</dbReference>
<dbReference type="GeneTree" id="ENSGT00940000161370"/>
<organism evidence="2 3">
    <name type="scientific">Electrophorus electricus</name>
    <name type="common">Electric eel</name>
    <name type="synonym">Gymnotus electricus</name>
    <dbReference type="NCBI Taxonomy" id="8005"/>
    <lineage>
        <taxon>Eukaryota</taxon>
        <taxon>Metazoa</taxon>
        <taxon>Chordata</taxon>
        <taxon>Craniata</taxon>
        <taxon>Vertebrata</taxon>
        <taxon>Euteleostomi</taxon>
        <taxon>Actinopterygii</taxon>
        <taxon>Neopterygii</taxon>
        <taxon>Teleostei</taxon>
        <taxon>Ostariophysi</taxon>
        <taxon>Gymnotiformes</taxon>
        <taxon>Gymnotoidei</taxon>
        <taxon>Gymnotidae</taxon>
        <taxon>Electrophorus</taxon>
    </lineage>
</organism>
<dbReference type="Ensembl" id="ENSEEET00000007790.2">
    <property type="protein sequence ID" value="ENSEEEP00000007684.2"/>
    <property type="gene ID" value="ENSEEEG00000004022.2"/>
</dbReference>
<accession>A0A4W4E790</accession>
<reference evidence="2" key="5">
    <citation type="submission" date="2025-09" db="UniProtKB">
        <authorList>
            <consortium name="Ensembl"/>
        </authorList>
    </citation>
    <scope>IDENTIFICATION</scope>
</reference>
<dbReference type="SUPFAM" id="SSF52047">
    <property type="entry name" value="RNI-like"/>
    <property type="match status" value="1"/>
</dbReference>
<dbReference type="InterPro" id="IPR032675">
    <property type="entry name" value="LRR_dom_sf"/>
</dbReference>
<evidence type="ECO:0000313" key="3">
    <source>
        <dbReference type="Proteomes" id="UP000314983"/>
    </source>
</evidence>